<proteinExistence type="predicted"/>
<gene>
    <name evidence="1" type="ORF">BC670_0432</name>
</gene>
<evidence type="ECO:0000313" key="1">
    <source>
        <dbReference type="EMBL" id="TQM39617.1"/>
    </source>
</evidence>
<accession>A0A543G0L7</accession>
<organism evidence="1 2">
    <name type="scientific">Flavobacterium branchiophilum</name>
    <dbReference type="NCBI Taxonomy" id="55197"/>
    <lineage>
        <taxon>Bacteria</taxon>
        <taxon>Pseudomonadati</taxon>
        <taxon>Bacteroidota</taxon>
        <taxon>Flavobacteriia</taxon>
        <taxon>Flavobacteriales</taxon>
        <taxon>Flavobacteriaceae</taxon>
        <taxon>Flavobacterium</taxon>
    </lineage>
</organism>
<dbReference type="RefSeq" id="WP_165766300.1">
    <property type="nucleotide sequence ID" value="NZ_VFPJ01000001.1"/>
</dbReference>
<evidence type="ECO:0000313" key="2">
    <source>
        <dbReference type="Proteomes" id="UP000320773"/>
    </source>
</evidence>
<dbReference type="AlphaFoldDB" id="A0A543G0L7"/>
<dbReference type="Proteomes" id="UP000320773">
    <property type="component" value="Unassembled WGS sequence"/>
</dbReference>
<reference evidence="1 2" key="1">
    <citation type="submission" date="2019-06" db="EMBL/GenBank/DDBJ databases">
        <title>Genomic Encyclopedia of Archaeal and Bacterial Type Strains, Phase II (KMG-II): from individual species to whole genera.</title>
        <authorList>
            <person name="Goeker M."/>
        </authorList>
    </citation>
    <scope>NUCLEOTIDE SEQUENCE [LARGE SCALE GENOMIC DNA]</scope>
    <source>
        <strain evidence="1 2">DSM 24789</strain>
    </source>
</reference>
<comment type="caution">
    <text evidence="1">The sequence shown here is derived from an EMBL/GenBank/DDBJ whole genome shotgun (WGS) entry which is preliminary data.</text>
</comment>
<sequence>MKTTRKISNAWHHLKAKSFLRKTKKRNTSRNNQILATMNNEESEFLFV</sequence>
<name>A0A543G0L7_9FLAO</name>
<dbReference type="EMBL" id="VFPJ01000001">
    <property type="protein sequence ID" value="TQM39617.1"/>
    <property type="molecule type" value="Genomic_DNA"/>
</dbReference>
<protein>
    <submittedName>
        <fullName evidence="1">Uncharacterized protein</fullName>
    </submittedName>
</protein>